<protein>
    <submittedName>
        <fullName evidence="10">PTK9 protein tyrosine kinase 9</fullName>
    </submittedName>
</protein>
<feature type="region of interest" description="Disordered" evidence="8">
    <location>
        <begin position="318"/>
        <end position="357"/>
    </location>
</feature>
<name>A0A0U1LMB1_TALIS</name>
<feature type="compositionally biased region" description="Basic residues" evidence="8">
    <location>
        <begin position="348"/>
        <end position="357"/>
    </location>
</feature>
<dbReference type="CDD" id="cd11284">
    <property type="entry name" value="ADF_Twf-C_like"/>
    <property type="match status" value="1"/>
</dbReference>
<dbReference type="GO" id="GO:0016301">
    <property type="term" value="F:kinase activity"/>
    <property type="evidence" value="ECO:0007669"/>
    <property type="project" value="UniProtKB-KW"/>
</dbReference>
<dbReference type="CDD" id="cd11285">
    <property type="entry name" value="ADF_Twf-N_like"/>
    <property type="match status" value="1"/>
</dbReference>
<keyword evidence="11" id="KW-1185">Reference proteome</keyword>
<dbReference type="GO" id="GO:0051016">
    <property type="term" value="P:barbed-end actin filament capping"/>
    <property type="evidence" value="ECO:0007669"/>
    <property type="project" value="TreeGrafter"/>
</dbReference>
<keyword evidence="10" id="KW-0808">Transferase</keyword>
<comment type="similarity">
    <text evidence="2">Belongs to the actin-binding proteins ADF family. Twinfilin subfamily.</text>
</comment>
<evidence type="ECO:0000256" key="7">
    <source>
        <dbReference type="ARBA" id="ARBA00038532"/>
    </source>
</evidence>
<dbReference type="SMART" id="SM00102">
    <property type="entry name" value="ADF"/>
    <property type="match status" value="1"/>
</dbReference>
<dbReference type="FunFam" id="3.40.20.10:FF:000007">
    <property type="entry name" value="Twinfilin-1 isoform 1"/>
    <property type="match status" value="1"/>
</dbReference>
<feature type="domain" description="ADF-H" evidence="9">
    <location>
        <begin position="209"/>
        <end position="338"/>
    </location>
</feature>
<gene>
    <name evidence="10" type="ORF">PISL3812_01507</name>
</gene>
<evidence type="ECO:0000313" key="10">
    <source>
        <dbReference type="EMBL" id="CRG84189.1"/>
    </source>
</evidence>
<dbReference type="PANTHER" id="PTHR13759:SF1">
    <property type="entry name" value="TWINFILIN"/>
    <property type="match status" value="1"/>
</dbReference>
<dbReference type="Gene3D" id="3.40.20.10">
    <property type="entry name" value="Severin"/>
    <property type="match status" value="2"/>
</dbReference>
<dbReference type="STRING" id="28573.A0A0U1LMB1"/>
<keyword evidence="10" id="KW-0418">Kinase</keyword>
<comment type="subunit">
    <text evidence="7">Interacts with G-actin; ADP-actin form.</text>
</comment>
<evidence type="ECO:0000256" key="3">
    <source>
        <dbReference type="ARBA" id="ARBA00022490"/>
    </source>
</evidence>
<dbReference type="GO" id="GO:0030042">
    <property type="term" value="P:actin filament depolymerization"/>
    <property type="evidence" value="ECO:0007669"/>
    <property type="project" value="TreeGrafter"/>
</dbReference>
<dbReference type="AlphaFoldDB" id="A0A0U1LMB1"/>
<dbReference type="GO" id="GO:0005737">
    <property type="term" value="C:cytoplasm"/>
    <property type="evidence" value="ECO:0007669"/>
    <property type="project" value="TreeGrafter"/>
</dbReference>
<evidence type="ECO:0000256" key="8">
    <source>
        <dbReference type="SAM" id="MobiDB-lite"/>
    </source>
</evidence>
<keyword evidence="6" id="KW-0206">Cytoskeleton</keyword>
<feature type="region of interest" description="Disordered" evidence="8">
    <location>
        <begin position="147"/>
        <end position="168"/>
    </location>
</feature>
<evidence type="ECO:0000256" key="4">
    <source>
        <dbReference type="ARBA" id="ARBA00022737"/>
    </source>
</evidence>
<organism evidence="10 11">
    <name type="scientific">Talaromyces islandicus</name>
    <name type="common">Penicillium islandicum</name>
    <dbReference type="NCBI Taxonomy" id="28573"/>
    <lineage>
        <taxon>Eukaryota</taxon>
        <taxon>Fungi</taxon>
        <taxon>Dikarya</taxon>
        <taxon>Ascomycota</taxon>
        <taxon>Pezizomycotina</taxon>
        <taxon>Eurotiomycetes</taxon>
        <taxon>Eurotiomycetidae</taxon>
        <taxon>Eurotiales</taxon>
        <taxon>Trichocomaceae</taxon>
        <taxon>Talaromyces</taxon>
        <taxon>Talaromyces sect. Islandici</taxon>
    </lineage>
</organism>
<dbReference type="SUPFAM" id="SSF55753">
    <property type="entry name" value="Actin depolymerizing proteins"/>
    <property type="match status" value="2"/>
</dbReference>
<keyword evidence="5" id="KW-0009">Actin-binding</keyword>
<dbReference type="PANTHER" id="PTHR13759">
    <property type="entry name" value="TWINFILIN"/>
    <property type="match status" value="1"/>
</dbReference>
<dbReference type="GO" id="GO:0005884">
    <property type="term" value="C:actin filament"/>
    <property type="evidence" value="ECO:0007669"/>
    <property type="project" value="TreeGrafter"/>
</dbReference>
<evidence type="ECO:0000259" key="9">
    <source>
        <dbReference type="PROSITE" id="PS51263"/>
    </source>
</evidence>
<reference evidence="10 11" key="1">
    <citation type="submission" date="2015-04" db="EMBL/GenBank/DDBJ databases">
        <authorList>
            <person name="Syromyatnikov M.Y."/>
            <person name="Popov V.N."/>
        </authorList>
    </citation>
    <scope>NUCLEOTIDE SEQUENCE [LARGE SCALE GENOMIC DNA]</scope>
    <source>
        <strain evidence="10">WF-38-12</strain>
    </source>
</reference>
<sequence length="357" mass="38953">MRARSKPRGLASINHQLTTSRSPVSSELHIAFHEFTADDSQFALPVTITSESLQPKPALPFSGSFYSSVPTLQSVLEPKTPIFLIIRHSPGTLVALTYIPSNAGVRAKTLFAATRSTLARELGSEKFATTVFATEEEEIVTEQAWRERDLEGNGSPQAGYQREDLMDDKERELDAVRRAEEEARHGTAGRDVGTGGTLGRVSGYATGGSVDMPTPVDEDVKSSLRSIQDGQLVQLSIDVRSETVKLVSTDSSVSPGAVASKISDSSPRYSFYHYPGSDVVVFIYTCPSSSSIKEKMLYASTRRMAIRLGELEGIKVDKKIEGSSPDEITESRLQEEVSPPQDEAPKRGFARPKRPGR</sequence>
<dbReference type="InterPro" id="IPR028458">
    <property type="entry name" value="Twinfilin"/>
</dbReference>
<dbReference type="EMBL" id="CVMT01000001">
    <property type="protein sequence ID" value="CRG84189.1"/>
    <property type="molecule type" value="Genomic_DNA"/>
</dbReference>
<feature type="domain" description="ADF-H" evidence="9">
    <location>
        <begin position="20"/>
        <end position="149"/>
    </location>
</feature>
<evidence type="ECO:0000256" key="5">
    <source>
        <dbReference type="ARBA" id="ARBA00023203"/>
    </source>
</evidence>
<dbReference type="GO" id="GO:0003785">
    <property type="term" value="F:actin monomer binding"/>
    <property type="evidence" value="ECO:0007669"/>
    <property type="project" value="TreeGrafter"/>
</dbReference>
<dbReference type="Pfam" id="PF00241">
    <property type="entry name" value="Cofilin_ADF"/>
    <property type="match status" value="2"/>
</dbReference>
<dbReference type="OMA" id="YLFKHTH"/>
<dbReference type="GO" id="GO:0051015">
    <property type="term" value="F:actin filament binding"/>
    <property type="evidence" value="ECO:0007669"/>
    <property type="project" value="TreeGrafter"/>
</dbReference>
<accession>A0A0U1LMB1</accession>
<evidence type="ECO:0000256" key="2">
    <source>
        <dbReference type="ARBA" id="ARBA00009557"/>
    </source>
</evidence>
<comment type="subcellular location">
    <subcellularLocation>
        <location evidence="1">Cytoplasm</location>
        <location evidence="1">Cytoskeleton</location>
    </subcellularLocation>
</comment>
<keyword evidence="4" id="KW-0677">Repeat</keyword>
<dbReference type="OrthoDB" id="10006997at2759"/>
<proteinExistence type="inferred from homology"/>
<evidence type="ECO:0000256" key="1">
    <source>
        <dbReference type="ARBA" id="ARBA00004245"/>
    </source>
</evidence>
<dbReference type="Proteomes" id="UP000054383">
    <property type="component" value="Unassembled WGS sequence"/>
</dbReference>
<evidence type="ECO:0000313" key="11">
    <source>
        <dbReference type="Proteomes" id="UP000054383"/>
    </source>
</evidence>
<evidence type="ECO:0000256" key="6">
    <source>
        <dbReference type="ARBA" id="ARBA00023212"/>
    </source>
</evidence>
<keyword evidence="3" id="KW-0963">Cytoplasm</keyword>
<dbReference type="InterPro" id="IPR029006">
    <property type="entry name" value="ADF-H/Gelsolin-like_dom_sf"/>
</dbReference>
<dbReference type="PROSITE" id="PS51263">
    <property type="entry name" value="ADF_H"/>
    <property type="match status" value="2"/>
</dbReference>
<dbReference type="InterPro" id="IPR002108">
    <property type="entry name" value="ADF-H"/>
</dbReference>